<dbReference type="AlphaFoldDB" id="A0A5B7J6Z6"/>
<keyword evidence="2" id="KW-1185">Reference proteome</keyword>
<name>A0A5B7J6Z6_PORTR</name>
<dbReference type="Proteomes" id="UP000324222">
    <property type="component" value="Unassembled WGS sequence"/>
</dbReference>
<evidence type="ECO:0000313" key="1">
    <source>
        <dbReference type="EMBL" id="MPC90505.1"/>
    </source>
</evidence>
<accession>A0A5B7J6Z6</accession>
<gene>
    <name evidence="1" type="ORF">E2C01_085494</name>
</gene>
<evidence type="ECO:0000313" key="2">
    <source>
        <dbReference type="Proteomes" id="UP000324222"/>
    </source>
</evidence>
<protein>
    <submittedName>
        <fullName evidence="1">Uncharacterized protein</fullName>
    </submittedName>
</protein>
<reference evidence="1 2" key="1">
    <citation type="submission" date="2019-05" db="EMBL/GenBank/DDBJ databases">
        <title>Another draft genome of Portunus trituberculatus and its Hox gene families provides insights of decapod evolution.</title>
        <authorList>
            <person name="Jeong J.-H."/>
            <person name="Song I."/>
            <person name="Kim S."/>
            <person name="Choi T."/>
            <person name="Kim D."/>
            <person name="Ryu S."/>
            <person name="Kim W."/>
        </authorList>
    </citation>
    <scope>NUCLEOTIDE SEQUENCE [LARGE SCALE GENOMIC DNA]</scope>
    <source>
        <tissue evidence="1">Muscle</tissue>
    </source>
</reference>
<proteinExistence type="predicted"/>
<organism evidence="1 2">
    <name type="scientific">Portunus trituberculatus</name>
    <name type="common">Swimming crab</name>
    <name type="synonym">Neptunus trituberculatus</name>
    <dbReference type="NCBI Taxonomy" id="210409"/>
    <lineage>
        <taxon>Eukaryota</taxon>
        <taxon>Metazoa</taxon>
        <taxon>Ecdysozoa</taxon>
        <taxon>Arthropoda</taxon>
        <taxon>Crustacea</taxon>
        <taxon>Multicrustacea</taxon>
        <taxon>Malacostraca</taxon>
        <taxon>Eumalacostraca</taxon>
        <taxon>Eucarida</taxon>
        <taxon>Decapoda</taxon>
        <taxon>Pleocyemata</taxon>
        <taxon>Brachyura</taxon>
        <taxon>Eubrachyura</taxon>
        <taxon>Portunoidea</taxon>
        <taxon>Portunidae</taxon>
        <taxon>Portuninae</taxon>
        <taxon>Portunus</taxon>
    </lineage>
</organism>
<sequence>MSLRPSVSTPYRCLTKRLRVWRRLILAFLQVLIREQTREMARDTNYSPTGCSCCNPRLLLPIPSLPPLLFSSPLLPLSTFIILYM</sequence>
<comment type="caution">
    <text evidence="1">The sequence shown here is derived from an EMBL/GenBank/DDBJ whole genome shotgun (WGS) entry which is preliminary data.</text>
</comment>
<dbReference type="EMBL" id="VSRR010084589">
    <property type="protein sequence ID" value="MPC90505.1"/>
    <property type="molecule type" value="Genomic_DNA"/>
</dbReference>